<comment type="subcellular location">
    <subcellularLocation>
        <location evidence="7 8">Cytoplasm</location>
    </subcellularLocation>
</comment>
<name>A0A248LNK6_9NEIS</name>
<feature type="binding site" evidence="7">
    <location>
        <position position="189"/>
    </location>
    <ligand>
        <name>UDP-N-acetyl-alpha-D-muramoyl-L-alanyl-D-glutamate</name>
        <dbReference type="ChEBI" id="CHEBI:83900"/>
    </ligand>
</feature>
<dbReference type="SUPFAM" id="SSF63418">
    <property type="entry name" value="MurE/MurF N-terminal domain"/>
    <property type="match status" value="1"/>
</dbReference>
<keyword evidence="4 7" id="KW-0573">Peptidoglycan synthesis</keyword>
<reference evidence="12" key="3">
    <citation type="submission" date="2017-06" db="EMBL/GenBank/DDBJ databases">
        <authorList>
            <person name="Kim H.J."/>
            <person name="Triplett B.A."/>
        </authorList>
    </citation>
    <scope>NUCLEOTIDE SEQUENCE</scope>
    <source>
        <strain evidence="12">HLGZ1</strain>
    </source>
</reference>
<dbReference type="UniPathway" id="UPA00219"/>
<dbReference type="RefSeq" id="WP_088861688.1">
    <property type="nucleotide sequence ID" value="NZ_CP022115.1"/>
</dbReference>
<feature type="binding site" evidence="7">
    <location>
        <begin position="156"/>
        <end position="157"/>
    </location>
    <ligand>
        <name>UDP-N-acetyl-alpha-D-muramoyl-L-alanyl-D-glutamate</name>
        <dbReference type="ChEBI" id="CHEBI:83900"/>
    </ligand>
</feature>
<comment type="function">
    <text evidence="7">Catalyzes the addition of meso-diaminopimelic acid to the nucleotide precursor UDP-N-acetylmuramoyl-L-alanyl-D-glutamate (UMAG) in the biosynthesis of bacterial cell-wall peptidoglycan.</text>
</comment>
<keyword evidence="5 7" id="KW-0131">Cell cycle</keyword>
<dbReference type="GO" id="GO:0000287">
    <property type="term" value="F:magnesium ion binding"/>
    <property type="evidence" value="ECO:0007669"/>
    <property type="project" value="UniProtKB-UniRule"/>
</dbReference>
<dbReference type="InterPro" id="IPR036565">
    <property type="entry name" value="Mur-like_cat_sf"/>
</dbReference>
<evidence type="ECO:0000256" key="3">
    <source>
        <dbReference type="ARBA" id="ARBA00022960"/>
    </source>
</evidence>
<dbReference type="Pfam" id="PF08245">
    <property type="entry name" value="Mur_ligase_M"/>
    <property type="match status" value="1"/>
</dbReference>
<evidence type="ECO:0000256" key="7">
    <source>
        <dbReference type="HAMAP-Rule" id="MF_00208"/>
    </source>
</evidence>
<keyword evidence="7" id="KW-0547">Nucleotide-binding</keyword>
<evidence type="ECO:0000313" key="13">
    <source>
        <dbReference type="EMBL" id="MCG9024891.1"/>
    </source>
</evidence>
<reference evidence="13 15" key="4">
    <citation type="submission" date="2021-10" db="EMBL/GenBank/DDBJ databases">
        <title>Whole-genome sequencing analysis of Laribacter hongkongensis: virulence gene profiles, carbohydrate-active enzyme prediction, and antimicrobial resistance characterization.</title>
        <authorList>
            <person name="Yuan P."/>
            <person name="Zhan Y."/>
            <person name="Chen D."/>
        </authorList>
    </citation>
    <scope>NUCLEOTIDE SEQUENCE [LARGE SCALE GENOMIC DNA]</scope>
    <source>
        <strain evidence="13 15">W67</strain>
    </source>
</reference>
<dbReference type="PANTHER" id="PTHR23135">
    <property type="entry name" value="MUR LIGASE FAMILY MEMBER"/>
    <property type="match status" value="1"/>
</dbReference>
<comment type="catalytic activity">
    <reaction evidence="7">
        <text>UDP-N-acetyl-alpha-D-muramoyl-L-alanyl-D-glutamate + meso-2,6-diaminopimelate + ATP = UDP-N-acetyl-alpha-D-muramoyl-L-alanyl-gamma-D-glutamyl-meso-2,6-diaminopimelate + ADP + phosphate + H(+)</text>
        <dbReference type="Rhea" id="RHEA:23676"/>
        <dbReference type="ChEBI" id="CHEBI:15378"/>
        <dbReference type="ChEBI" id="CHEBI:30616"/>
        <dbReference type="ChEBI" id="CHEBI:43474"/>
        <dbReference type="ChEBI" id="CHEBI:57791"/>
        <dbReference type="ChEBI" id="CHEBI:83900"/>
        <dbReference type="ChEBI" id="CHEBI:83905"/>
        <dbReference type="ChEBI" id="CHEBI:456216"/>
        <dbReference type="EC" id="6.3.2.13"/>
    </reaction>
</comment>
<comment type="pathway">
    <text evidence="7 8">Cell wall biogenesis; peptidoglycan biosynthesis.</text>
</comment>
<dbReference type="InterPro" id="IPR036615">
    <property type="entry name" value="Mur_ligase_C_dom_sf"/>
</dbReference>
<dbReference type="InterPro" id="IPR005761">
    <property type="entry name" value="UDP-N-AcMur-Glu-dNH2Pim_ligase"/>
</dbReference>
<evidence type="ECO:0000259" key="11">
    <source>
        <dbReference type="Pfam" id="PF08245"/>
    </source>
</evidence>
<keyword evidence="7" id="KW-0067">ATP-binding</keyword>
<feature type="domain" description="Mur ligase central" evidence="11">
    <location>
        <begin position="112"/>
        <end position="310"/>
    </location>
</feature>
<keyword evidence="3 7" id="KW-0133">Cell shape</keyword>
<gene>
    <name evidence="7" type="primary">murE</name>
    <name evidence="13" type="ORF">LH440_03035</name>
    <name evidence="12" type="ORF">LHGZ1_3248</name>
</gene>
<dbReference type="InterPro" id="IPR004101">
    <property type="entry name" value="Mur_ligase_C"/>
</dbReference>
<evidence type="ECO:0000256" key="6">
    <source>
        <dbReference type="ARBA" id="ARBA00023316"/>
    </source>
</evidence>
<evidence type="ECO:0000313" key="14">
    <source>
        <dbReference type="Proteomes" id="UP000197424"/>
    </source>
</evidence>
<comment type="PTM">
    <text evidence="7">Carboxylation is probably crucial for Mg(2+) binding and, consequently, for the gamma-phosphate positioning of ATP.</text>
</comment>
<reference evidence="14" key="2">
    <citation type="submission" date="2017-06" db="EMBL/GenBank/DDBJ databases">
        <title>Whole genome sequence of Laribacter hongkongensis LHGZ1.</title>
        <authorList>
            <person name="Chen D."/>
            <person name="Wu H."/>
            <person name="Chen J."/>
        </authorList>
    </citation>
    <scope>NUCLEOTIDE SEQUENCE [LARGE SCALE GENOMIC DNA]</scope>
    <source>
        <strain evidence="14">LHGZ1</strain>
    </source>
</reference>
<dbReference type="PANTHER" id="PTHR23135:SF4">
    <property type="entry name" value="UDP-N-ACETYLMURAMOYL-L-ALANYL-D-GLUTAMATE--2,6-DIAMINOPIMELATE LIGASE MURE HOMOLOG, CHLOROPLASTIC"/>
    <property type="match status" value="1"/>
</dbReference>
<feature type="binding site" evidence="7">
    <location>
        <position position="461"/>
    </location>
    <ligand>
        <name>meso-2,6-diaminopimelate</name>
        <dbReference type="ChEBI" id="CHEBI:57791"/>
    </ligand>
</feature>
<keyword evidence="7" id="KW-0460">Magnesium</keyword>
<dbReference type="OrthoDB" id="9800958at2"/>
<dbReference type="Proteomes" id="UP000197424">
    <property type="component" value="Chromosome"/>
</dbReference>
<dbReference type="Pfam" id="PF01225">
    <property type="entry name" value="Mur_ligase"/>
    <property type="match status" value="1"/>
</dbReference>
<keyword evidence="7 12" id="KW-0436">Ligase</keyword>
<dbReference type="GO" id="GO:0051301">
    <property type="term" value="P:cell division"/>
    <property type="evidence" value="ECO:0007669"/>
    <property type="project" value="UniProtKB-KW"/>
</dbReference>
<feature type="binding site" evidence="7">
    <location>
        <begin position="408"/>
        <end position="411"/>
    </location>
    <ligand>
        <name>meso-2,6-diaminopimelate</name>
        <dbReference type="ChEBI" id="CHEBI:57791"/>
    </ligand>
</feature>
<evidence type="ECO:0000313" key="15">
    <source>
        <dbReference type="Proteomes" id="UP001200247"/>
    </source>
</evidence>
<dbReference type="GO" id="GO:0008360">
    <property type="term" value="P:regulation of cell shape"/>
    <property type="evidence" value="ECO:0007669"/>
    <property type="project" value="UniProtKB-KW"/>
</dbReference>
<dbReference type="GO" id="GO:0071555">
    <property type="term" value="P:cell wall organization"/>
    <property type="evidence" value="ECO:0007669"/>
    <property type="project" value="UniProtKB-KW"/>
</dbReference>
<feature type="domain" description="Mur ligase C-terminal" evidence="10">
    <location>
        <begin position="333"/>
        <end position="459"/>
    </location>
</feature>
<keyword evidence="7" id="KW-0963">Cytoplasm</keyword>
<dbReference type="EC" id="6.3.2.13" evidence="7"/>
<dbReference type="Pfam" id="PF02875">
    <property type="entry name" value="Mur_ligase_C"/>
    <property type="match status" value="1"/>
</dbReference>
<dbReference type="Gene3D" id="3.90.190.20">
    <property type="entry name" value="Mur ligase, C-terminal domain"/>
    <property type="match status" value="1"/>
</dbReference>
<dbReference type="EMBL" id="JAJAXM010000004">
    <property type="protein sequence ID" value="MCG9024891.1"/>
    <property type="molecule type" value="Genomic_DNA"/>
</dbReference>
<feature type="binding site" evidence="7">
    <location>
        <begin position="114"/>
        <end position="120"/>
    </location>
    <ligand>
        <name>ATP</name>
        <dbReference type="ChEBI" id="CHEBI:30616"/>
    </ligand>
</feature>
<organism evidence="12 14">
    <name type="scientific">Laribacter hongkongensis</name>
    <dbReference type="NCBI Taxonomy" id="168471"/>
    <lineage>
        <taxon>Bacteria</taxon>
        <taxon>Pseudomonadati</taxon>
        <taxon>Pseudomonadota</taxon>
        <taxon>Betaproteobacteria</taxon>
        <taxon>Neisseriales</taxon>
        <taxon>Aquaspirillaceae</taxon>
        <taxon>Laribacter</taxon>
    </lineage>
</organism>
<feature type="binding site" evidence="7">
    <location>
        <position position="457"/>
    </location>
    <ligand>
        <name>meso-2,6-diaminopimelate</name>
        <dbReference type="ChEBI" id="CHEBI:57791"/>
    </ligand>
</feature>
<feature type="domain" description="Mur ligase N-terminal catalytic" evidence="9">
    <location>
        <begin position="26"/>
        <end position="96"/>
    </location>
</feature>
<evidence type="ECO:0000256" key="5">
    <source>
        <dbReference type="ARBA" id="ARBA00023306"/>
    </source>
</evidence>
<evidence type="ECO:0000313" key="12">
    <source>
        <dbReference type="EMBL" id="ASJ26079.1"/>
    </source>
</evidence>
<dbReference type="EMBL" id="CP022115">
    <property type="protein sequence ID" value="ASJ26079.1"/>
    <property type="molecule type" value="Genomic_DNA"/>
</dbReference>
<evidence type="ECO:0000256" key="4">
    <source>
        <dbReference type="ARBA" id="ARBA00022984"/>
    </source>
</evidence>
<dbReference type="Gene3D" id="3.40.1190.10">
    <property type="entry name" value="Mur-like, catalytic domain"/>
    <property type="match status" value="1"/>
</dbReference>
<dbReference type="GO" id="GO:0005737">
    <property type="term" value="C:cytoplasm"/>
    <property type="evidence" value="ECO:0007669"/>
    <property type="project" value="UniProtKB-SubCell"/>
</dbReference>
<dbReference type="NCBIfam" id="NF001126">
    <property type="entry name" value="PRK00139.1-4"/>
    <property type="match status" value="1"/>
</dbReference>
<dbReference type="NCBIfam" id="TIGR01085">
    <property type="entry name" value="murE"/>
    <property type="match status" value="1"/>
</dbReference>
<dbReference type="SUPFAM" id="SSF53623">
    <property type="entry name" value="MurD-like peptide ligases, catalytic domain"/>
    <property type="match status" value="1"/>
</dbReference>
<keyword evidence="6 7" id="KW-0961">Cell wall biogenesis/degradation</keyword>
<dbReference type="AlphaFoldDB" id="A0A248LNK6"/>
<dbReference type="SUPFAM" id="SSF53244">
    <property type="entry name" value="MurD-like peptide ligases, peptide-binding domain"/>
    <property type="match status" value="1"/>
</dbReference>
<evidence type="ECO:0000256" key="8">
    <source>
        <dbReference type="RuleBase" id="RU004135"/>
    </source>
</evidence>
<feature type="binding site" evidence="7">
    <location>
        <position position="384"/>
    </location>
    <ligand>
        <name>meso-2,6-diaminopimelate</name>
        <dbReference type="ChEBI" id="CHEBI:57791"/>
    </ligand>
</feature>
<dbReference type="InterPro" id="IPR000713">
    <property type="entry name" value="Mur_ligase_N"/>
</dbReference>
<evidence type="ECO:0000259" key="10">
    <source>
        <dbReference type="Pfam" id="PF02875"/>
    </source>
</evidence>
<feature type="binding site" evidence="7">
    <location>
        <position position="191"/>
    </location>
    <ligand>
        <name>UDP-N-acetyl-alpha-D-muramoyl-L-alanyl-D-glutamate</name>
        <dbReference type="ChEBI" id="CHEBI:83900"/>
    </ligand>
</feature>
<dbReference type="GO" id="GO:0005524">
    <property type="term" value="F:ATP binding"/>
    <property type="evidence" value="ECO:0007669"/>
    <property type="project" value="UniProtKB-UniRule"/>
</dbReference>
<proteinExistence type="inferred from homology"/>
<comment type="cofactor">
    <cofactor evidence="7">
        <name>Mg(2+)</name>
        <dbReference type="ChEBI" id="CHEBI:18420"/>
    </cofactor>
</comment>
<feature type="modified residue" description="N6-carboxylysine" evidence="7">
    <location>
        <position position="223"/>
    </location>
</feature>
<feature type="binding site" evidence="7">
    <location>
        <position position="30"/>
    </location>
    <ligand>
        <name>UDP-N-acetyl-alpha-D-muramoyl-L-alanyl-D-glutamate</name>
        <dbReference type="ChEBI" id="CHEBI:83900"/>
    </ligand>
</feature>
<dbReference type="NCBIfam" id="NF001124">
    <property type="entry name" value="PRK00139.1-2"/>
    <property type="match status" value="1"/>
</dbReference>
<dbReference type="HAMAP" id="MF_00208">
    <property type="entry name" value="MurE"/>
    <property type="match status" value="1"/>
</dbReference>
<dbReference type="Gene3D" id="3.40.1390.10">
    <property type="entry name" value="MurE/MurF, N-terminal domain"/>
    <property type="match status" value="1"/>
</dbReference>
<sequence length="491" mass="52622">MISALTPLAPWDAAALDALGARPDRVTSDSRRVLPGDLFLAFRGEYADGRNYIADAISRGAVAVAWDPADGFEWQPGWTVPNLPVPDLRARAGVVASFLLGRPSEALTVIGVTGTNGKTSITTWLAQAFTLLGQKAALIGTVGNGFFGALSDATHTTPDPVTVQRTLADFRRQGAHVVAMEVSSHGLDQFRVNGVTFGTAVFTNLTRDHLDYHGSMAAYGATKERLFHWQGLQHAVINVDDQFGRELASRCTAGQVITYGLEHGDVRPMAVHASLEGLAMELATPWGHGRIESAFLGRFNASNLLACLAVLCVNGVPLAQACRVLGQIQPARGRMQRVGGTREPLVVIDYAHTPDALEKALSTLADIKPAGGRLFAVFGCGGDRDRGKRPLMGDIAERFADVTVVTSDNPRTESPQVIIDDILAGMRQPTQVEPDRRAAIHWAVAQARVGDVVLVAGKGHEDYQDIQGVKHSFSDVREAEAALCAWGQRPC</sequence>
<accession>A0A248LNK6</accession>
<reference evidence="12" key="1">
    <citation type="journal article" date="2017" name="J. Antimicrob. Chemother.">
        <title>Emergence and genomic analysis of MDR Laribacter hongkongensis strain HLGZ1 from Guangzhou, China.</title>
        <authorList>
            <person name="Wu H.K."/>
            <person name="Chen J.H."/>
            <person name="Yang L."/>
            <person name="Li A.R."/>
            <person name="Su D.H."/>
            <person name="Lin Y.P."/>
            <person name="Chen D.Q."/>
        </authorList>
    </citation>
    <scope>NUCLEOTIDE SEQUENCE</scope>
    <source>
        <strain evidence="12">HLGZ1</strain>
    </source>
</reference>
<dbReference type="InterPro" id="IPR035911">
    <property type="entry name" value="MurE/MurF_N"/>
</dbReference>
<evidence type="ECO:0000256" key="2">
    <source>
        <dbReference type="ARBA" id="ARBA00022618"/>
    </source>
</evidence>
<dbReference type="GO" id="GO:0009252">
    <property type="term" value="P:peptidoglycan biosynthetic process"/>
    <property type="evidence" value="ECO:0007669"/>
    <property type="project" value="UniProtKB-UniRule"/>
</dbReference>
<keyword evidence="2 7" id="KW-0132">Cell division</keyword>
<feature type="short sequence motif" description="Meso-diaminopimelate recognition motif" evidence="7">
    <location>
        <begin position="408"/>
        <end position="411"/>
    </location>
</feature>
<evidence type="ECO:0000256" key="1">
    <source>
        <dbReference type="ARBA" id="ARBA00005898"/>
    </source>
</evidence>
<protein>
    <recommendedName>
        <fullName evidence="7">UDP-N-acetylmuramoyl-L-alanyl-D-glutamate--2,6-diaminopimelate ligase</fullName>
        <ecNumber evidence="7">6.3.2.13</ecNumber>
    </recommendedName>
    <alternativeName>
        <fullName evidence="7">Meso-A2pm-adding enzyme</fullName>
    </alternativeName>
    <alternativeName>
        <fullName evidence="7">Meso-diaminopimelate-adding enzyme</fullName>
    </alternativeName>
    <alternativeName>
        <fullName evidence="7">UDP-MurNAc-L-Ala-D-Glu:meso-diaminopimelate ligase</fullName>
    </alternativeName>
    <alternativeName>
        <fullName evidence="7">UDP-MurNAc-tripeptide synthetase</fullName>
    </alternativeName>
    <alternativeName>
        <fullName evidence="7">UDP-N-acetylmuramyl-tripeptide synthetase</fullName>
    </alternativeName>
</protein>
<comment type="caution">
    <text evidence="7">Lacks conserved residue(s) required for the propagation of feature annotation.</text>
</comment>
<dbReference type="GO" id="GO:0008765">
    <property type="term" value="F:UDP-N-acetylmuramoylalanyl-D-glutamate-2,6-diaminopimelate ligase activity"/>
    <property type="evidence" value="ECO:0007669"/>
    <property type="project" value="UniProtKB-UniRule"/>
</dbReference>
<feature type="binding site" evidence="7">
    <location>
        <position position="183"/>
    </location>
    <ligand>
        <name>UDP-N-acetyl-alpha-D-muramoyl-L-alanyl-D-glutamate</name>
        <dbReference type="ChEBI" id="CHEBI:83900"/>
    </ligand>
</feature>
<dbReference type="Proteomes" id="UP001200247">
    <property type="component" value="Unassembled WGS sequence"/>
</dbReference>
<dbReference type="InterPro" id="IPR013221">
    <property type="entry name" value="Mur_ligase_cen"/>
</dbReference>
<comment type="similarity">
    <text evidence="1 7">Belongs to the MurCDEF family. MurE subfamily.</text>
</comment>
<evidence type="ECO:0000259" key="9">
    <source>
        <dbReference type="Pfam" id="PF01225"/>
    </source>
</evidence>